<reference evidence="2 3" key="1">
    <citation type="submission" date="2019-08" db="EMBL/GenBank/DDBJ databases">
        <title>In-depth cultivation of the pig gut microbiome towards novel bacterial diversity and tailored functional studies.</title>
        <authorList>
            <person name="Wylensek D."/>
            <person name="Hitch T.C.A."/>
            <person name="Clavel T."/>
        </authorList>
    </citation>
    <scope>NUCLEOTIDE SEQUENCE [LARGE SCALE GENOMIC DNA]</scope>
    <source>
        <strain evidence="3">WCA-380-WT-3B3</strain>
    </source>
</reference>
<dbReference type="EMBL" id="VUNL01000003">
    <property type="protein sequence ID" value="MSV24270.1"/>
    <property type="molecule type" value="Genomic_DNA"/>
</dbReference>
<feature type="region of interest" description="Disordered" evidence="1">
    <location>
        <begin position="269"/>
        <end position="289"/>
    </location>
</feature>
<evidence type="ECO:0000256" key="1">
    <source>
        <dbReference type="SAM" id="MobiDB-lite"/>
    </source>
</evidence>
<comment type="caution">
    <text evidence="2">The sequence shown here is derived from an EMBL/GenBank/DDBJ whole genome shotgun (WGS) entry which is preliminary data.</text>
</comment>
<dbReference type="AlphaFoldDB" id="A0A6I2UW01"/>
<sequence>MPMETSMQIGIRPVDRSQSAESTESVSRREDNGQSASSFSPKTAVSIRNAIRDMAEVLSGIASHEAEAVEQMPQDIQKFVQNVMKQAFSMEETIGQGLGSSMESQRFSMEQLTAFSRMLSQMGILAEQGTEAGASDVLRMMMTNLKQIAVDENGTVLEPVLLLKASFALLNGQSVQDLPQGLQNMLAALQNQTDRTEQSEAARLFTRLIQEFIPKTVSSGNAADLPHGTGGSLSLPNPGKEGGVADLSAAVQQRQKGSMATDTLLSSGARQGMETTGGNAVPAGTNRSAASGYGQLAQENVPSMADRQGQMAKSADSLQKTALPDQAGVMSRSAASESAPKDMRAPVEGDTQQSIVEKTGSRLARNGTALSGQMMNVSSGTEQGQIGRSGQYIAMQRIGGDSSATLRQEEQMTGFRSVGDGSPSLSAEKNVAGQQAAEIKQNGLRPAAQQIGPVWENTPQSMESMKDFARYLLRHAELEPQEAAALQRFAASPEAVMNGKEAKAFQRMIHLCEQNTPAAVQQAARQHDLPDLSRLWAFMQLCDMASVRRMSDRQLKKAAKDVATFIFSMRSSMEGENAVAPGQRSLNFMMPLYMTEDCSYPAYIHVYDEKQPDPDTGICKKETWLRLCVLTDYIGAVELTCRIYDENQLDLRVFFSSPDHAEAFQKEVGSLRETLKFSALKLHDFKIGSSGMAGPTNTMSE</sequence>
<dbReference type="RefSeq" id="WP_154620044.1">
    <property type="nucleotide sequence ID" value="NZ_VUNL01000003.1"/>
</dbReference>
<feature type="region of interest" description="Disordered" evidence="1">
    <location>
        <begin position="1"/>
        <end position="42"/>
    </location>
</feature>
<organism evidence="2 3">
    <name type="scientific">Selenomonas montiformis</name>
    <dbReference type="NCBI Taxonomy" id="2652285"/>
    <lineage>
        <taxon>Bacteria</taxon>
        <taxon>Bacillati</taxon>
        <taxon>Bacillota</taxon>
        <taxon>Negativicutes</taxon>
        <taxon>Selenomonadales</taxon>
        <taxon>Selenomonadaceae</taxon>
        <taxon>Selenomonas</taxon>
    </lineage>
</organism>
<evidence type="ECO:0000313" key="3">
    <source>
        <dbReference type="Proteomes" id="UP000430222"/>
    </source>
</evidence>
<protein>
    <submittedName>
        <fullName evidence="2">Uncharacterized protein</fullName>
    </submittedName>
</protein>
<feature type="compositionally biased region" description="Polar residues" evidence="1">
    <location>
        <begin position="368"/>
        <end position="384"/>
    </location>
</feature>
<feature type="compositionally biased region" description="Polar residues" evidence="1">
    <location>
        <begin position="16"/>
        <end position="25"/>
    </location>
</feature>
<proteinExistence type="predicted"/>
<feature type="region of interest" description="Disordered" evidence="1">
    <location>
        <begin position="218"/>
        <end position="243"/>
    </location>
</feature>
<feature type="compositionally biased region" description="Polar residues" evidence="1">
    <location>
        <begin position="269"/>
        <end position="278"/>
    </location>
</feature>
<keyword evidence="3" id="KW-1185">Reference proteome</keyword>
<gene>
    <name evidence="2" type="ORF">FYJ78_03515</name>
</gene>
<feature type="compositionally biased region" description="Polar residues" evidence="1">
    <location>
        <begin position="33"/>
        <end position="42"/>
    </location>
</feature>
<name>A0A6I2UW01_9FIRM</name>
<feature type="region of interest" description="Disordered" evidence="1">
    <location>
        <begin position="304"/>
        <end position="384"/>
    </location>
</feature>
<accession>A0A6I2UW01</accession>
<evidence type="ECO:0000313" key="2">
    <source>
        <dbReference type="EMBL" id="MSV24270.1"/>
    </source>
</evidence>
<dbReference type="Proteomes" id="UP000430222">
    <property type="component" value="Unassembled WGS sequence"/>
</dbReference>